<accession>A0A286RMD3</accession>
<gene>
    <name evidence="1" type="ORF">THTE_4466</name>
</gene>
<dbReference type="Proteomes" id="UP000215086">
    <property type="component" value="Chromosome"/>
</dbReference>
<dbReference type="EMBL" id="CP018477">
    <property type="protein sequence ID" value="ASV77067.1"/>
    <property type="molecule type" value="Genomic_DNA"/>
</dbReference>
<evidence type="ECO:0000313" key="1">
    <source>
        <dbReference type="EMBL" id="ASV77067.1"/>
    </source>
</evidence>
<protein>
    <submittedName>
        <fullName evidence="1">Uncharacterized protein</fullName>
    </submittedName>
</protein>
<evidence type="ECO:0000313" key="2">
    <source>
        <dbReference type="Proteomes" id="UP000215086"/>
    </source>
</evidence>
<name>A0A286RMD3_9BACT</name>
<dbReference type="KEGG" id="ttf:THTE_4466"/>
<proteinExistence type="predicted"/>
<organism evidence="1 2">
    <name type="scientific">Thermogutta terrifontis</name>
    <dbReference type="NCBI Taxonomy" id="1331910"/>
    <lineage>
        <taxon>Bacteria</taxon>
        <taxon>Pseudomonadati</taxon>
        <taxon>Planctomycetota</taxon>
        <taxon>Planctomycetia</taxon>
        <taxon>Pirellulales</taxon>
        <taxon>Thermoguttaceae</taxon>
        <taxon>Thermogutta</taxon>
    </lineage>
</organism>
<reference evidence="1 2" key="1">
    <citation type="journal article" name="Front. Microbiol.">
        <title>Sugar Metabolism of the First Thermophilic Planctomycete Thermogutta terrifontis: Comparative Genomic and Transcriptomic Approaches.</title>
        <authorList>
            <person name="Elcheninov A.G."/>
            <person name="Menzel P."/>
            <person name="Gudbergsdottir S.R."/>
            <person name="Slesarev A.I."/>
            <person name="Kadnikov V.V."/>
            <person name="Krogh A."/>
            <person name="Bonch-Osmolovskaya E.A."/>
            <person name="Peng X."/>
            <person name="Kublanov I.V."/>
        </authorList>
    </citation>
    <scope>NUCLEOTIDE SEQUENCE [LARGE SCALE GENOMIC DNA]</scope>
    <source>
        <strain evidence="1 2">R1</strain>
    </source>
</reference>
<keyword evidence="2" id="KW-1185">Reference proteome</keyword>
<dbReference type="AlphaFoldDB" id="A0A286RMD3"/>
<sequence>MAFPPFLVAAFFRLIPGQSPRQVRFAGSRFSVSEMLVGYTLVI</sequence>